<reference evidence="1 2" key="1">
    <citation type="submission" date="2017-11" db="EMBL/GenBank/DDBJ databases">
        <title>De-novo sequencing of pomegranate (Punica granatum L.) genome.</title>
        <authorList>
            <person name="Akparov Z."/>
            <person name="Amiraslanov A."/>
            <person name="Hajiyeva S."/>
            <person name="Abbasov M."/>
            <person name="Kaur K."/>
            <person name="Hamwieh A."/>
            <person name="Solovyev V."/>
            <person name="Salamov A."/>
            <person name="Braich B."/>
            <person name="Kosarev P."/>
            <person name="Mahmoud A."/>
            <person name="Hajiyev E."/>
            <person name="Babayeva S."/>
            <person name="Izzatullayeva V."/>
            <person name="Mammadov A."/>
            <person name="Mammadov A."/>
            <person name="Sharifova S."/>
            <person name="Ojaghi J."/>
            <person name="Eynullazada K."/>
            <person name="Bayramov B."/>
            <person name="Abdulazimova A."/>
            <person name="Shahmuradov I."/>
        </authorList>
    </citation>
    <scope>NUCLEOTIDE SEQUENCE [LARGE SCALE GENOMIC DNA]</scope>
    <source>
        <strain evidence="2">cv. AG2017</strain>
        <tissue evidence="1">Leaf</tissue>
    </source>
</reference>
<evidence type="ECO:0000313" key="1">
    <source>
        <dbReference type="EMBL" id="PKI60590.1"/>
    </source>
</evidence>
<proteinExistence type="predicted"/>
<protein>
    <submittedName>
        <fullName evidence="1">Uncharacterized protein</fullName>
    </submittedName>
</protein>
<comment type="caution">
    <text evidence="1">The sequence shown here is derived from an EMBL/GenBank/DDBJ whole genome shotgun (WGS) entry which is preliminary data.</text>
</comment>
<evidence type="ECO:0000313" key="2">
    <source>
        <dbReference type="Proteomes" id="UP000233551"/>
    </source>
</evidence>
<dbReference type="AlphaFoldDB" id="A0A2I0JXL2"/>
<accession>A0A2I0JXL2</accession>
<sequence length="97" mass="10532">MACLAEYESFVTTITRLLHREQRLRHLHDSPEDSTSHAFTAHAGGSPTQVVVVDEVDPTILIRDTAPALFMASGGDRGFVRGSNYGQSASSFSQQPV</sequence>
<keyword evidence="2" id="KW-1185">Reference proteome</keyword>
<dbReference type="Proteomes" id="UP000233551">
    <property type="component" value="Unassembled WGS sequence"/>
</dbReference>
<name>A0A2I0JXL2_PUNGR</name>
<gene>
    <name evidence="1" type="ORF">CRG98_019066</name>
</gene>
<organism evidence="1 2">
    <name type="scientific">Punica granatum</name>
    <name type="common">Pomegranate</name>
    <dbReference type="NCBI Taxonomy" id="22663"/>
    <lineage>
        <taxon>Eukaryota</taxon>
        <taxon>Viridiplantae</taxon>
        <taxon>Streptophyta</taxon>
        <taxon>Embryophyta</taxon>
        <taxon>Tracheophyta</taxon>
        <taxon>Spermatophyta</taxon>
        <taxon>Magnoliopsida</taxon>
        <taxon>eudicotyledons</taxon>
        <taxon>Gunneridae</taxon>
        <taxon>Pentapetalae</taxon>
        <taxon>rosids</taxon>
        <taxon>malvids</taxon>
        <taxon>Myrtales</taxon>
        <taxon>Lythraceae</taxon>
        <taxon>Punica</taxon>
    </lineage>
</organism>
<dbReference type="EMBL" id="PGOL01001146">
    <property type="protein sequence ID" value="PKI60590.1"/>
    <property type="molecule type" value="Genomic_DNA"/>
</dbReference>